<evidence type="ECO:0000313" key="2">
    <source>
        <dbReference type="Proteomes" id="UP000726136"/>
    </source>
</evidence>
<gene>
    <name evidence="1" type="ORF">EAY46_29300</name>
</gene>
<accession>A0ABR9ZF40</accession>
<dbReference type="Proteomes" id="UP000726136">
    <property type="component" value="Unassembled WGS sequence"/>
</dbReference>
<evidence type="ECO:0000313" key="1">
    <source>
        <dbReference type="EMBL" id="MBF4377074.1"/>
    </source>
</evidence>
<evidence type="ECO:0008006" key="3">
    <source>
        <dbReference type="Google" id="ProtNLM"/>
    </source>
</evidence>
<name>A0ABR9ZF40_VIBAN</name>
<organism evidence="1 2">
    <name type="scientific">Vibrio anguillarum</name>
    <name type="common">Listonella anguillarum</name>
    <dbReference type="NCBI Taxonomy" id="55601"/>
    <lineage>
        <taxon>Bacteria</taxon>
        <taxon>Pseudomonadati</taxon>
        <taxon>Pseudomonadota</taxon>
        <taxon>Gammaproteobacteria</taxon>
        <taxon>Vibrionales</taxon>
        <taxon>Vibrionaceae</taxon>
        <taxon>Vibrio</taxon>
    </lineage>
</organism>
<proteinExistence type="predicted"/>
<protein>
    <recommendedName>
        <fullName evidence="3">HNH endonuclease</fullName>
    </recommendedName>
</protein>
<feature type="non-terminal residue" evidence="1">
    <location>
        <position position="1"/>
    </location>
</feature>
<keyword evidence="2" id="KW-1185">Reference proteome</keyword>
<comment type="caution">
    <text evidence="1">The sequence shown here is derived from an EMBL/GenBank/DDBJ whole genome shotgun (WGS) entry which is preliminary data.</text>
</comment>
<feature type="non-terminal residue" evidence="1">
    <location>
        <position position="133"/>
    </location>
</feature>
<dbReference type="EMBL" id="RDPI01001379">
    <property type="protein sequence ID" value="MBF4377074.1"/>
    <property type="molecule type" value="Genomic_DNA"/>
</dbReference>
<reference evidence="1 2" key="1">
    <citation type="journal article" date="2021" name="PeerJ">
        <title>Analysis of 44 Vibrio anguillarum genomes reveals high genetic diversity.</title>
        <authorList>
            <person name="Hansen M.J."/>
            <person name="Dalsgaard I."/>
        </authorList>
    </citation>
    <scope>NUCLEOTIDE SEQUENCE [LARGE SCALE GENOMIC DNA]</scope>
    <source>
        <strain evidence="1 2">040915-1/1B</strain>
    </source>
</reference>
<sequence length="133" mass="15118">EHIVPNSLLGKLGIKEETITGQFNATQYSRVKVPAHEICNNQFGSDYENRVLNLLEEPELLYTQLCEEEAGIPMMYSPADSVSALVTTWLSKIYYGLFYYDLISTRDAEWKGVCSSIVQSENFKFVQSSYKQG</sequence>